<evidence type="ECO:0000256" key="7">
    <source>
        <dbReference type="ARBA" id="ARBA00022906"/>
    </source>
</evidence>
<evidence type="ECO:0000256" key="10">
    <source>
        <dbReference type="ARBA" id="ARBA00023136"/>
    </source>
</evidence>
<reference evidence="16" key="1">
    <citation type="submission" date="2025-08" db="UniProtKB">
        <authorList>
            <consortium name="Ensembl"/>
        </authorList>
    </citation>
    <scope>IDENTIFICATION</scope>
</reference>
<evidence type="ECO:0000256" key="11">
    <source>
        <dbReference type="ARBA" id="ARBA00036307"/>
    </source>
</evidence>
<feature type="transmembrane region" description="Helical" evidence="15">
    <location>
        <begin position="283"/>
        <end position="302"/>
    </location>
</feature>
<keyword evidence="9" id="KW-0406">Ion transport</keyword>
<evidence type="ECO:0000256" key="12">
    <source>
        <dbReference type="ARBA" id="ARBA00039395"/>
    </source>
</evidence>
<feature type="transmembrane region" description="Helical" evidence="15">
    <location>
        <begin position="6"/>
        <end position="30"/>
    </location>
</feature>
<keyword evidence="10 15" id="KW-0472">Membrane</keyword>
<evidence type="ECO:0000256" key="14">
    <source>
        <dbReference type="ARBA" id="ARBA00042778"/>
    </source>
</evidence>
<evidence type="ECO:0000256" key="8">
    <source>
        <dbReference type="ARBA" id="ARBA00022989"/>
    </source>
</evidence>
<keyword evidence="6" id="KW-0862">Zinc</keyword>
<proteinExistence type="inferred from homology"/>
<evidence type="ECO:0000313" key="17">
    <source>
        <dbReference type="Proteomes" id="UP000261500"/>
    </source>
</evidence>
<comment type="catalytic activity">
    <reaction evidence="11">
        <text>Zn(2+)(in) = Zn(2+)(out)</text>
        <dbReference type="Rhea" id="RHEA:29351"/>
        <dbReference type="ChEBI" id="CHEBI:29105"/>
    </reaction>
    <physiologicalReaction direction="left-to-right" evidence="11">
        <dbReference type="Rhea" id="RHEA:29352"/>
    </physiologicalReaction>
</comment>
<reference evidence="16" key="2">
    <citation type="submission" date="2025-09" db="UniProtKB">
        <authorList>
            <consortium name="Ensembl"/>
        </authorList>
    </citation>
    <scope>IDENTIFICATION</scope>
</reference>
<keyword evidence="7" id="KW-0864">Zinc transport</keyword>
<dbReference type="Proteomes" id="UP000261500">
    <property type="component" value="Unplaced"/>
</dbReference>
<feature type="transmembrane region" description="Helical" evidence="15">
    <location>
        <begin position="42"/>
        <end position="63"/>
    </location>
</feature>
<keyword evidence="3" id="KW-0813">Transport</keyword>
<dbReference type="GeneTree" id="ENSGT00940000160231"/>
<keyword evidence="8 15" id="KW-1133">Transmembrane helix</keyword>
<dbReference type="KEGG" id="plai:106937561"/>
<evidence type="ECO:0000256" key="3">
    <source>
        <dbReference type="ARBA" id="ARBA00022448"/>
    </source>
</evidence>
<evidence type="ECO:0000313" key="16">
    <source>
        <dbReference type="Ensembl" id="ENSPLAP00000016666.1"/>
    </source>
</evidence>
<dbReference type="Ensembl" id="ENSPLAT00000025698.1">
    <property type="protein sequence ID" value="ENSPLAP00000016666.1"/>
    <property type="gene ID" value="ENSPLAG00000020883.1"/>
</dbReference>
<protein>
    <recommendedName>
        <fullName evidence="12">Zinc transporter ZIP3</fullName>
    </recommendedName>
    <alternativeName>
        <fullName evidence="14">Solute carrier family 39 member 3</fullName>
    </alternativeName>
    <alternativeName>
        <fullName evidence="13">Zrt- and Irt-like protein 3</fullName>
    </alternativeName>
</protein>
<evidence type="ECO:0000256" key="5">
    <source>
        <dbReference type="ARBA" id="ARBA00022692"/>
    </source>
</evidence>
<dbReference type="OrthoDB" id="448280at2759"/>
<dbReference type="GO" id="GO:0016324">
    <property type="term" value="C:apical plasma membrane"/>
    <property type="evidence" value="ECO:0007669"/>
    <property type="project" value="UniProtKB-SubCell"/>
</dbReference>
<dbReference type="AlphaFoldDB" id="A0A3B3UVH0"/>
<dbReference type="InterPro" id="IPR003689">
    <property type="entry name" value="ZIP"/>
</dbReference>
<feature type="transmembrane region" description="Helical" evidence="15">
    <location>
        <begin position="83"/>
        <end position="105"/>
    </location>
</feature>
<organism evidence="16 17">
    <name type="scientific">Poecilia latipinna</name>
    <name type="common">sailfin molly</name>
    <dbReference type="NCBI Taxonomy" id="48699"/>
    <lineage>
        <taxon>Eukaryota</taxon>
        <taxon>Metazoa</taxon>
        <taxon>Chordata</taxon>
        <taxon>Craniata</taxon>
        <taxon>Vertebrata</taxon>
        <taxon>Euteleostomi</taxon>
        <taxon>Actinopterygii</taxon>
        <taxon>Neopterygii</taxon>
        <taxon>Teleostei</taxon>
        <taxon>Neoteleostei</taxon>
        <taxon>Acanthomorphata</taxon>
        <taxon>Ovalentaria</taxon>
        <taxon>Atherinomorphae</taxon>
        <taxon>Cyprinodontiformes</taxon>
        <taxon>Poeciliidae</taxon>
        <taxon>Poeciliinae</taxon>
        <taxon>Poecilia</taxon>
    </lineage>
</organism>
<dbReference type="STRING" id="48699.ENSPLAP00000016666"/>
<comment type="subcellular location">
    <subcellularLocation>
        <location evidence="1">Apical cell membrane</location>
        <topology evidence="1">Multi-pass membrane protein</topology>
    </subcellularLocation>
</comment>
<keyword evidence="5 15" id="KW-0812">Transmembrane</keyword>
<dbReference type="GeneID" id="106937561"/>
<sequence>MQLLVVKLLGLLGLSSLMLAGILLPVRLLLADSEKAGRYHRGLALGNCFGGGVFLATCFNALLPAVRDKAAGVLQQLQVSSDYPLAETMMMVGFFIMLFVEQAVLTFRKEKPSFIALETFNAGGSEPGSDSEYDAPFLGGGHRHGHFGPGHLAGAGPLRLAGLVLALSAHSLFEGVALGLQEDGAKLGGLLLGVAVHETLAAAALGVNVAKAALGMKDAAKLAAAVAMTIPLGAAAGMGVEAVRTLAAGVASLLLQGLAGGTFLFVTFMEVLSPELEQRNDRLLKVLCLVLGYAALAALLLVRW</sequence>
<dbReference type="Pfam" id="PF02535">
    <property type="entry name" value="Zip"/>
    <property type="match status" value="1"/>
</dbReference>
<evidence type="ECO:0000256" key="2">
    <source>
        <dbReference type="ARBA" id="ARBA00006939"/>
    </source>
</evidence>
<dbReference type="PANTHER" id="PTHR11040">
    <property type="entry name" value="ZINC/IRON TRANSPORTER"/>
    <property type="match status" value="1"/>
</dbReference>
<evidence type="ECO:0000256" key="15">
    <source>
        <dbReference type="SAM" id="Phobius"/>
    </source>
</evidence>
<comment type="similarity">
    <text evidence="2">Belongs to the ZIP transporter (TC 2.A.5) family.</text>
</comment>
<keyword evidence="17" id="KW-1185">Reference proteome</keyword>
<accession>A0A3B3UVH0</accession>
<dbReference type="RefSeq" id="XP_014874609.1">
    <property type="nucleotide sequence ID" value="XM_015019123.1"/>
</dbReference>
<evidence type="ECO:0000256" key="6">
    <source>
        <dbReference type="ARBA" id="ARBA00022833"/>
    </source>
</evidence>
<feature type="transmembrane region" description="Helical" evidence="15">
    <location>
        <begin position="246"/>
        <end position="271"/>
    </location>
</feature>
<evidence type="ECO:0000256" key="9">
    <source>
        <dbReference type="ARBA" id="ARBA00023065"/>
    </source>
</evidence>
<dbReference type="RefSeq" id="XP_014874608.1">
    <property type="nucleotide sequence ID" value="XM_015019122.1"/>
</dbReference>
<evidence type="ECO:0000256" key="13">
    <source>
        <dbReference type="ARBA" id="ARBA00041702"/>
    </source>
</evidence>
<dbReference type="GO" id="GO:0005385">
    <property type="term" value="F:zinc ion transmembrane transporter activity"/>
    <property type="evidence" value="ECO:0007669"/>
    <property type="project" value="TreeGrafter"/>
</dbReference>
<evidence type="ECO:0000256" key="4">
    <source>
        <dbReference type="ARBA" id="ARBA00022475"/>
    </source>
</evidence>
<evidence type="ECO:0000256" key="1">
    <source>
        <dbReference type="ARBA" id="ARBA00004424"/>
    </source>
</evidence>
<keyword evidence="4" id="KW-1003">Cell membrane</keyword>
<dbReference type="PANTHER" id="PTHR11040:SF221">
    <property type="entry name" value="ZINC TRANSPORTER ZIP3"/>
    <property type="match status" value="1"/>
</dbReference>
<name>A0A3B3UVH0_9TELE</name>